<accession>A0A1G7GSC6</accession>
<evidence type="ECO:0000256" key="1">
    <source>
        <dbReference type="ARBA" id="ARBA00004141"/>
    </source>
</evidence>
<dbReference type="EC" id="7.1.1.-" evidence="11"/>
<dbReference type="EMBL" id="FNBN01000001">
    <property type="protein sequence ID" value="SDE91078.1"/>
    <property type="molecule type" value="Genomic_DNA"/>
</dbReference>
<organism evidence="13 14">
    <name type="scientific">Chitinophaga filiformis</name>
    <name type="common">Myxococcus filiformis</name>
    <name type="synonym">Flexibacter filiformis</name>
    <dbReference type="NCBI Taxonomy" id="104663"/>
    <lineage>
        <taxon>Bacteria</taxon>
        <taxon>Pseudomonadati</taxon>
        <taxon>Bacteroidota</taxon>
        <taxon>Chitinophagia</taxon>
        <taxon>Chitinophagales</taxon>
        <taxon>Chitinophagaceae</taxon>
        <taxon>Chitinophaga</taxon>
    </lineage>
</organism>
<keyword evidence="7 11" id="KW-1278">Translocase</keyword>
<evidence type="ECO:0000313" key="13">
    <source>
        <dbReference type="EMBL" id="SDE91078.1"/>
    </source>
</evidence>
<evidence type="ECO:0000256" key="8">
    <source>
        <dbReference type="ARBA" id="ARBA00022989"/>
    </source>
</evidence>
<evidence type="ECO:0000256" key="7">
    <source>
        <dbReference type="ARBA" id="ARBA00022967"/>
    </source>
</evidence>
<evidence type="ECO:0000256" key="5">
    <source>
        <dbReference type="ARBA" id="ARBA00022692"/>
    </source>
</evidence>
<evidence type="ECO:0000256" key="11">
    <source>
        <dbReference type="HAMAP-Rule" id="MF_01394"/>
    </source>
</evidence>
<keyword evidence="9 11" id="KW-0520">NAD</keyword>
<feature type="transmembrane region" description="Helical" evidence="11">
    <location>
        <begin position="71"/>
        <end position="91"/>
    </location>
</feature>
<dbReference type="GO" id="GO:0048038">
    <property type="term" value="F:quinone binding"/>
    <property type="evidence" value="ECO:0007669"/>
    <property type="project" value="UniProtKB-KW"/>
</dbReference>
<keyword evidence="6 11" id="KW-0874">Quinone</keyword>
<feature type="transmembrane region" description="Helical" evidence="11">
    <location>
        <begin position="20"/>
        <end position="40"/>
    </location>
</feature>
<comment type="catalytic activity">
    <reaction evidence="11 12">
        <text>a quinone + NADH + 5 H(+)(in) = a quinol + NAD(+) + 4 H(+)(out)</text>
        <dbReference type="Rhea" id="RHEA:57888"/>
        <dbReference type="ChEBI" id="CHEBI:15378"/>
        <dbReference type="ChEBI" id="CHEBI:24646"/>
        <dbReference type="ChEBI" id="CHEBI:57540"/>
        <dbReference type="ChEBI" id="CHEBI:57945"/>
        <dbReference type="ChEBI" id="CHEBI:132124"/>
    </reaction>
</comment>
<evidence type="ECO:0000256" key="3">
    <source>
        <dbReference type="ARBA" id="ARBA00022448"/>
    </source>
</evidence>
<dbReference type="OrthoDB" id="9791970at2"/>
<dbReference type="GO" id="GO:0030964">
    <property type="term" value="C:NADH dehydrogenase complex"/>
    <property type="evidence" value="ECO:0007669"/>
    <property type="project" value="TreeGrafter"/>
</dbReference>
<dbReference type="RefSeq" id="WP_089828319.1">
    <property type="nucleotide sequence ID" value="NZ_FNBN01000001.1"/>
</dbReference>
<protein>
    <recommendedName>
        <fullName evidence="11">NADH-quinone oxidoreductase subunit A</fullName>
        <ecNumber evidence="11">7.1.1.-</ecNumber>
    </recommendedName>
    <alternativeName>
        <fullName evidence="11">NADH dehydrogenase I subunit A</fullName>
    </alternativeName>
    <alternativeName>
        <fullName evidence="11">NDH-1 subunit A</fullName>
    </alternativeName>
    <alternativeName>
        <fullName evidence="11">NUO1</fullName>
    </alternativeName>
</protein>
<dbReference type="GO" id="GO:0008137">
    <property type="term" value="F:NADH dehydrogenase (ubiquinone) activity"/>
    <property type="evidence" value="ECO:0007669"/>
    <property type="project" value="InterPro"/>
</dbReference>
<keyword evidence="8 11" id="KW-1133">Transmembrane helix</keyword>
<reference evidence="13 14" key="1">
    <citation type="submission" date="2016-10" db="EMBL/GenBank/DDBJ databases">
        <authorList>
            <person name="de Groot N.N."/>
        </authorList>
    </citation>
    <scope>NUCLEOTIDE SEQUENCE [LARGE SCALE GENOMIC DNA]</scope>
    <source>
        <strain evidence="13 14">DSM 527</strain>
    </source>
</reference>
<dbReference type="Proteomes" id="UP000199045">
    <property type="component" value="Unassembled WGS sequence"/>
</dbReference>
<keyword evidence="4 11" id="KW-1003">Cell membrane</keyword>
<evidence type="ECO:0000256" key="4">
    <source>
        <dbReference type="ARBA" id="ARBA00022475"/>
    </source>
</evidence>
<dbReference type="Pfam" id="PF00507">
    <property type="entry name" value="Oxidored_q4"/>
    <property type="match status" value="1"/>
</dbReference>
<dbReference type="InterPro" id="IPR000440">
    <property type="entry name" value="NADH_UbQ/plastoQ_OxRdtase_su3"/>
</dbReference>
<sequence>MFTDTELLSATTPFSYFPIVLQLIAALGFVGITMLATHFLGPKRKTSDKLATFESGIEQKGNARQPVAIKYFLTAILFVLFDVEVIFFYPYAVNFRELGWDGFMAMLLFVAFFMGGFFYILKKGALKWED</sequence>
<evidence type="ECO:0000256" key="2">
    <source>
        <dbReference type="ARBA" id="ARBA00008472"/>
    </source>
</evidence>
<keyword evidence="3 11" id="KW-0813">Transport</keyword>
<name>A0A1G7GSC6_CHIFI</name>
<dbReference type="HAMAP" id="MF_01394">
    <property type="entry name" value="NDH1_NuoA"/>
    <property type="match status" value="1"/>
</dbReference>
<dbReference type="AlphaFoldDB" id="A0A1G7GSC6"/>
<keyword evidence="10 11" id="KW-0472">Membrane</keyword>
<dbReference type="GO" id="GO:0050136">
    <property type="term" value="F:NADH dehydrogenase (quinone) (non-electrogenic) activity"/>
    <property type="evidence" value="ECO:0007669"/>
    <property type="project" value="UniProtKB-UniRule"/>
</dbReference>
<feature type="transmembrane region" description="Helical" evidence="11">
    <location>
        <begin position="103"/>
        <end position="121"/>
    </location>
</feature>
<dbReference type="PANTHER" id="PTHR11058:SF22">
    <property type="entry name" value="NADH-QUINONE OXIDOREDUCTASE SUBUNIT A"/>
    <property type="match status" value="1"/>
</dbReference>
<dbReference type="GO" id="GO:0005886">
    <property type="term" value="C:plasma membrane"/>
    <property type="evidence" value="ECO:0007669"/>
    <property type="project" value="UniProtKB-SubCell"/>
</dbReference>
<proteinExistence type="inferred from homology"/>
<evidence type="ECO:0000256" key="9">
    <source>
        <dbReference type="ARBA" id="ARBA00023027"/>
    </source>
</evidence>
<dbReference type="Gene3D" id="1.20.58.1610">
    <property type="entry name" value="NADH:ubiquinone/plastoquinone oxidoreductase, chain 3"/>
    <property type="match status" value="1"/>
</dbReference>
<evidence type="ECO:0000256" key="6">
    <source>
        <dbReference type="ARBA" id="ARBA00022719"/>
    </source>
</evidence>
<evidence type="ECO:0000256" key="10">
    <source>
        <dbReference type="ARBA" id="ARBA00023136"/>
    </source>
</evidence>
<evidence type="ECO:0000313" key="14">
    <source>
        <dbReference type="Proteomes" id="UP000199045"/>
    </source>
</evidence>
<dbReference type="STRING" id="104663.SAMN04488121_101141"/>
<dbReference type="InterPro" id="IPR023043">
    <property type="entry name" value="NAD(P)H_OxRDtase_bac/plastid"/>
</dbReference>
<keyword evidence="5 11" id="KW-0812">Transmembrane</keyword>
<gene>
    <name evidence="11" type="primary">nuoA</name>
    <name evidence="13" type="ORF">SAMN04488121_101141</name>
</gene>
<comment type="subunit">
    <text evidence="11">NDH-1 is composed of 14 different subunits. Subunits NuoA, H, J, K, L, M, N constitute the membrane sector of the complex.</text>
</comment>
<comment type="similarity">
    <text evidence="2 11 12">Belongs to the complex I subunit 3 family.</text>
</comment>
<comment type="subcellular location">
    <subcellularLocation>
        <location evidence="11 12">Cell membrane</location>
        <topology evidence="11 12">Multi-pass membrane protein</topology>
    </subcellularLocation>
    <subcellularLocation>
        <location evidence="1">Membrane</location>
        <topology evidence="1">Multi-pass membrane protein</topology>
    </subcellularLocation>
</comment>
<evidence type="ECO:0000256" key="12">
    <source>
        <dbReference type="RuleBase" id="RU003639"/>
    </source>
</evidence>
<dbReference type="InterPro" id="IPR038430">
    <property type="entry name" value="NDAH_ubi_oxred_su3_sf"/>
</dbReference>
<dbReference type="PANTHER" id="PTHR11058">
    <property type="entry name" value="NADH-UBIQUINONE OXIDOREDUCTASE CHAIN 3"/>
    <property type="match status" value="1"/>
</dbReference>
<comment type="function">
    <text evidence="11">NDH-1 shuttles electrons from NADH, via FMN and iron-sulfur (Fe-S) centers, to quinones in the respiratory chain. The immediate electron acceptor for the enzyme in this species is believed to be a menaquinone. Couples the redox reaction to proton translocation (for every two electrons transferred, four hydrogen ions are translocated across the cytoplasmic membrane), and thus conserves the redox energy in a proton gradient.</text>
</comment>